<dbReference type="InterPro" id="IPR025391">
    <property type="entry name" value="DUF4123"/>
</dbReference>
<feature type="domain" description="DUF4123" evidence="1">
    <location>
        <begin position="62"/>
        <end position="177"/>
    </location>
</feature>
<dbReference type="EMBL" id="CP135443">
    <property type="protein sequence ID" value="WRY34636.1"/>
    <property type="molecule type" value="Genomic_DNA"/>
</dbReference>
<organism evidence="2 4">
    <name type="scientific">Thioclava litoralis</name>
    <dbReference type="NCBI Taxonomy" id="3076557"/>
    <lineage>
        <taxon>Bacteria</taxon>
        <taxon>Pseudomonadati</taxon>
        <taxon>Pseudomonadota</taxon>
        <taxon>Alphaproteobacteria</taxon>
        <taxon>Rhodobacterales</taxon>
        <taxon>Paracoccaceae</taxon>
        <taxon>Thioclava</taxon>
    </lineage>
</organism>
<reference evidence="2 4" key="1">
    <citation type="submission" date="2023-09" db="EMBL/GenBank/DDBJ databases">
        <title>Thioclava shenzhenensis sp. nov., a multidrug resistant bacteria-antagonizing species isolated from coastal seawater.</title>
        <authorList>
            <person name="Long M."/>
        </authorList>
    </citation>
    <scope>NUCLEOTIDE SEQUENCE [LARGE SCALE GENOMIC DNA]</scope>
    <source>
        <strain evidence="2 4">FTW29</strain>
    </source>
</reference>
<dbReference type="Pfam" id="PF13503">
    <property type="entry name" value="DUF4123"/>
    <property type="match status" value="1"/>
</dbReference>
<proteinExistence type="predicted"/>
<name>A0ABZ1DYL2_9RHOB</name>
<evidence type="ECO:0000259" key="1">
    <source>
        <dbReference type="Pfam" id="PF13503"/>
    </source>
</evidence>
<accession>A0ABZ1DYL2</accession>
<evidence type="ECO:0000313" key="2">
    <source>
        <dbReference type="EMBL" id="WRY33233.1"/>
    </source>
</evidence>
<dbReference type="Proteomes" id="UP001623290">
    <property type="component" value="Chromosome"/>
</dbReference>
<protein>
    <submittedName>
        <fullName evidence="2">DUF4123 domain-containing protein</fullName>
    </submittedName>
</protein>
<evidence type="ECO:0000313" key="3">
    <source>
        <dbReference type="EMBL" id="WRY34636.1"/>
    </source>
</evidence>
<evidence type="ECO:0000313" key="4">
    <source>
        <dbReference type="Proteomes" id="UP001623290"/>
    </source>
</evidence>
<sequence>MDDDFWLTLANGPEDTATAIAVQHEAEQGITPLDRQFGKHPRRIVPEGLEMQFAPVTDQGQLFAILDGAKIPDLPELLEASGLNHLCLFKGDALDDYGAIAPWIVQMDRDSDLLRHLFTKDHGPHHLWDHEAAIYLRAPCNLDALQRHFRRVVKLRREDQSWIFFRFWDPKILRRFLLLADNRSPLLRALLYLTEEQGLREVITVLKTGDLDRFAFTLPVLEARPPVPRLEGRDYAILTQAVSLERLDEMVRALQGDFPDELQGQDYTTLHRKVSEALIRMQSYGFRSGPLLYTLTAWELIYGAGFEHRDPTGRLLQTFRSHLSEQRKFRRIEQRLTSLFKEGIL</sequence>
<keyword evidence="4" id="KW-1185">Reference proteome</keyword>
<dbReference type="RefSeq" id="WP_406720585.1">
    <property type="nucleotide sequence ID" value="NZ_CP135443.1"/>
</dbReference>
<gene>
    <name evidence="3" type="ORF">RPE78_04905</name>
    <name evidence="2" type="ORF">RPE78_11140</name>
</gene>
<dbReference type="EMBL" id="CP135443">
    <property type="protein sequence ID" value="WRY33233.1"/>
    <property type="molecule type" value="Genomic_DNA"/>
</dbReference>